<accession>A0ABX6B8P5</accession>
<name>A0ABX6B8P5_9ACTN</name>
<dbReference type="Proteomes" id="UP000326029">
    <property type="component" value="Chromosome"/>
</dbReference>
<evidence type="ECO:0000256" key="3">
    <source>
        <dbReference type="ARBA" id="ARBA00022827"/>
    </source>
</evidence>
<keyword evidence="3" id="KW-0274">FAD</keyword>
<keyword evidence="2" id="KW-0732">Signal</keyword>
<keyword evidence="1" id="KW-0285">Flavoprotein</keyword>
<evidence type="ECO:0000256" key="2">
    <source>
        <dbReference type="ARBA" id="ARBA00022729"/>
    </source>
</evidence>
<dbReference type="InterPro" id="IPR036188">
    <property type="entry name" value="FAD/NAD-bd_sf"/>
</dbReference>
<keyword evidence="5" id="KW-0520">NAD</keyword>
<dbReference type="EMBL" id="CP023693">
    <property type="protein sequence ID" value="QEV31285.1"/>
    <property type="molecule type" value="Genomic_DNA"/>
</dbReference>
<protein>
    <submittedName>
        <fullName evidence="8">NAD(P)/FAD-dependent oxidoreductase</fullName>
    </submittedName>
</protein>
<dbReference type="SUPFAM" id="SSF51905">
    <property type="entry name" value="FAD/NAD(P)-binding domain"/>
    <property type="match status" value="1"/>
</dbReference>
<keyword evidence="4" id="KW-0521">NADP</keyword>
<dbReference type="InterPro" id="IPR052206">
    <property type="entry name" value="Retinol_saturase"/>
</dbReference>
<evidence type="ECO:0000256" key="4">
    <source>
        <dbReference type="ARBA" id="ARBA00022857"/>
    </source>
</evidence>
<dbReference type="Pfam" id="PF13450">
    <property type="entry name" value="NAD_binding_8"/>
    <property type="match status" value="1"/>
</dbReference>
<gene>
    <name evidence="8" type="ORF">CP977_03120</name>
</gene>
<reference evidence="8 9" key="1">
    <citation type="submission" date="2017-09" db="EMBL/GenBank/DDBJ databases">
        <authorList>
            <person name="Lee N."/>
            <person name="Cho B.-K."/>
        </authorList>
    </citation>
    <scope>NUCLEOTIDE SEQUENCE [LARGE SCALE GENOMIC DNA]</scope>
    <source>
        <strain evidence="8 9">ATCC 19740</strain>
    </source>
</reference>
<dbReference type="InterPro" id="IPR002937">
    <property type="entry name" value="Amino_oxidase"/>
</dbReference>
<evidence type="ECO:0000313" key="8">
    <source>
        <dbReference type="EMBL" id="QEV31285.1"/>
    </source>
</evidence>
<dbReference type="PANTHER" id="PTHR46091:SF3">
    <property type="entry name" value="AMINE OXIDASE DOMAIN-CONTAINING PROTEIN"/>
    <property type="match status" value="1"/>
</dbReference>
<dbReference type="Gene3D" id="3.50.50.60">
    <property type="entry name" value="FAD/NAD(P)-binding domain"/>
    <property type="match status" value="2"/>
</dbReference>
<keyword evidence="9" id="KW-1185">Reference proteome</keyword>
<evidence type="ECO:0000256" key="6">
    <source>
        <dbReference type="SAM" id="MobiDB-lite"/>
    </source>
</evidence>
<sequence>MTVGEQPYLPAPVIRSPLVGLTLSLRSRVHAYQPRPGSHGPGHPARSKGPPEREAEVSRGVLVGRPLAAGPVADAYDAVVIGSGAGGLTTAVCLARQGRRVAVFEQHYTAGGYTHAYRRRGWEWDVGIHYVGQLGRREPVRVVSDYLTGGVLRWAPVGDPYDEYRLAEEAHWAPVGFSAYRTALIERFPAERAGIEALFRLIGRCRAVLPALALGRLSGPVVRRSARLLRAAAVPPRALRPAREVVAELVRDERLRQALLTQSALLLADSTARLPFFLLAVLFEHFRTGAWYPVGGSAAIARAMLDPIRAAGGEVFVRAPVARITLDGTRATGVVLADGTRVHAPVVVSAAGAHHTYRTLLPDPSVAGADRLEGMRRGSPFVVLFVGLDGDPEELGLPRHNLMATDGDCDAFFDGVGGRTSGHFFSFSCAKDPTWAARYPGRSTGEILTYVHPELFAPFRGSGPRDRDPAYLALKADLTAELLEQLHRRLPRTRGRVAYHELGTPLTAEHFTRWPGGSLYGLAKDVAAFGDGHRPGLADWLRPRTEIHGLYLSGQDCLAGGFLGAVTGGLLAAHEALDRTGRARLWTGLLKHAVRPPSSR</sequence>
<evidence type="ECO:0000313" key="9">
    <source>
        <dbReference type="Proteomes" id="UP000326029"/>
    </source>
</evidence>
<organism evidence="8 9">
    <name type="scientific">Streptomyces cinereoruber</name>
    <dbReference type="NCBI Taxonomy" id="67260"/>
    <lineage>
        <taxon>Bacteria</taxon>
        <taxon>Bacillati</taxon>
        <taxon>Actinomycetota</taxon>
        <taxon>Actinomycetes</taxon>
        <taxon>Kitasatosporales</taxon>
        <taxon>Streptomycetaceae</taxon>
        <taxon>Streptomyces</taxon>
    </lineage>
</organism>
<feature type="region of interest" description="Disordered" evidence="6">
    <location>
        <begin position="31"/>
        <end position="57"/>
    </location>
</feature>
<dbReference type="PANTHER" id="PTHR46091">
    <property type="entry name" value="BLR7054 PROTEIN"/>
    <property type="match status" value="1"/>
</dbReference>
<proteinExistence type="predicted"/>
<evidence type="ECO:0000256" key="1">
    <source>
        <dbReference type="ARBA" id="ARBA00022630"/>
    </source>
</evidence>
<evidence type="ECO:0000256" key="5">
    <source>
        <dbReference type="ARBA" id="ARBA00023027"/>
    </source>
</evidence>
<feature type="domain" description="Amine oxidase" evidence="7">
    <location>
        <begin position="245"/>
        <end position="575"/>
    </location>
</feature>
<dbReference type="Pfam" id="PF01593">
    <property type="entry name" value="Amino_oxidase"/>
    <property type="match status" value="1"/>
</dbReference>
<evidence type="ECO:0000259" key="7">
    <source>
        <dbReference type="Pfam" id="PF01593"/>
    </source>
</evidence>